<sequence>MGVDRTDRSGLRARCKHGRLRLGKGAGTARPRTAPSGASQGGKCCVVGDETVKLLFLKGWGWTGRTGADSELAVSTGGSGLERAQERLGLGPLRAAHPRAGSAALCGVLWES</sequence>
<dbReference type="Proteomes" id="UP001066276">
    <property type="component" value="Chromosome 6"/>
</dbReference>
<comment type="caution">
    <text evidence="2">The sequence shown here is derived from an EMBL/GenBank/DDBJ whole genome shotgun (WGS) entry which is preliminary data.</text>
</comment>
<feature type="region of interest" description="Disordered" evidence="1">
    <location>
        <begin position="22"/>
        <end position="41"/>
    </location>
</feature>
<dbReference type="EMBL" id="JANPWB010000010">
    <property type="protein sequence ID" value="KAJ1134992.1"/>
    <property type="molecule type" value="Genomic_DNA"/>
</dbReference>
<keyword evidence="3" id="KW-1185">Reference proteome</keyword>
<dbReference type="AlphaFoldDB" id="A0AAV7Q621"/>
<accession>A0AAV7Q621</accession>
<protein>
    <submittedName>
        <fullName evidence="2">Uncharacterized protein</fullName>
    </submittedName>
</protein>
<evidence type="ECO:0000313" key="2">
    <source>
        <dbReference type="EMBL" id="KAJ1134992.1"/>
    </source>
</evidence>
<proteinExistence type="predicted"/>
<evidence type="ECO:0000256" key="1">
    <source>
        <dbReference type="SAM" id="MobiDB-lite"/>
    </source>
</evidence>
<reference evidence="2" key="1">
    <citation type="journal article" date="2022" name="bioRxiv">
        <title>Sequencing and chromosome-scale assembly of the giantPleurodeles waltlgenome.</title>
        <authorList>
            <person name="Brown T."/>
            <person name="Elewa A."/>
            <person name="Iarovenko S."/>
            <person name="Subramanian E."/>
            <person name="Araus A.J."/>
            <person name="Petzold A."/>
            <person name="Susuki M."/>
            <person name="Suzuki K.-i.T."/>
            <person name="Hayashi T."/>
            <person name="Toyoda A."/>
            <person name="Oliveira C."/>
            <person name="Osipova E."/>
            <person name="Leigh N.D."/>
            <person name="Simon A."/>
            <person name="Yun M.H."/>
        </authorList>
    </citation>
    <scope>NUCLEOTIDE SEQUENCE</scope>
    <source>
        <strain evidence="2">20211129_DDA</strain>
        <tissue evidence="2">Liver</tissue>
    </source>
</reference>
<evidence type="ECO:0000313" key="3">
    <source>
        <dbReference type="Proteomes" id="UP001066276"/>
    </source>
</evidence>
<organism evidence="2 3">
    <name type="scientific">Pleurodeles waltl</name>
    <name type="common">Iberian ribbed newt</name>
    <dbReference type="NCBI Taxonomy" id="8319"/>
    <lineage>
        <taxon>Eukaryota</taxon>
        <taxon>Metazoa</taxon>
        <taxon>Chordata</taxon>
        <taxon>Craniata</taxon>
        <taxon>Vertebrata</taxon>
        <taxon>Euteleostomi</taxon>
        <taxon>Amphibia</taxon>
        <taxon>Batrachia</taxon>
        <taxon>Caudata</taxon>
        <taxon>Salamandroidea</taxon>
        <taxon>Salamandridae</taxon>
        <taxon>Pleurodelinae</taxon>
        <taxon>Pleurodeles</taxon>
    </lineage>
</organism>
<name>A0AAV7Q621_PLEWA</name>
<gene>
    <name evidence="2" type="ORF">NDU88_001438</name>
</gene>